<dbReference type="Pfam" id="PF22564">
    <property type="entry name" value="HAAS"/>
    <property type="match status" value="1"/>
</dbReference>
<comment type="caution">
    <text evidence="2">The sequence shown here is derived from an EMBL/GenBank/DDBJ whole genome shotgun (WGS) entry which is preliminary data.</text>
</comment>
<reference evidence="2 3" key="1">
    <citation type="submission" date="2019-06" db="EMBL/GenBank/DDBJ databases">
        <title>Sequencing the genomes of 1000 actinobacteria strains.</title>
        <authorList>
            <person name="Klenk H.-P."/>
        </authorList>
    </citation>
    <scope>NUCLEOTIDE SEQUENCE [LARGE SCALE GENOMIC DNA]</scope>
    <source>
        <strain evidence="2 3">DSM 45928</strain>
    </source>
</reference>
<feature type="transmembrane region" description="Helical" evidence="1">
    <location>
        <begin position="86"/>
        <end position="108"/>
    </location>
</feature>
<dbReference type="AlphaFoldDB" id="A0A543AYS2"/>
<organism evidence="2 3">
    <name type="scientific">Stackebrandtia endophytica</name>
    <dbReference type="NCBI Taxonomy" id="1496996"/>
    <lineage>
        <taxon>Bacteria</taxon>
        <taxon>Bacillati</taxon>
        <taxon>Actinomycetota</taxon>
        <taxon>Actinomycetes</taxon>
        <taxon>Glycomycetales</taxon>
        <taxon>Glycomycetaceae</taxon>
        <taxon>Stackebrandtia</taxon>
    </lineage>
</organism>
<feature type="transmembrane region" description="Helical" evidence="1">
    <location>
        <begin position="120"/>
        <end position="142"/>
    </location>
</feature>
<feature type="transmembrane region" description="Helical" evidence="1">
    <location>
        <begin position="244"/>
        <end position="263"/>
    </location>
</feature>
<evidence type="ECO:0000313" key="3">
    <source>
        <dbReference type="Proteomes" id="UP000317043"/>
    </source>
</evidence>
<proteinExistence type="predicted"/>
<feature type="transmembrane region" description="Helical" evidence="1">
    <location>
        <begin position="215"/>
        <end position="237"/>
    </location>
</feature>
<dbReference type="Proteomes" id="UP000317043">
    <property type="component" value="Unassembled WGS sequence"/>
</dbReference>
<dbReference type="EMBL" id="VFOW01000001">
    <property type="protein sequence ID" value="TQL77729.1"/>
    <property type="molecule type" value="Genomic_DNA"/>
</dbReference>
<evidence type="ECO:0000313" key="2">
    <source>
        <dbReference type="EMBL" id="TQL77729.1"/>
    </source>
</evidence>
<dbReference type="InParanoid" id="A0A543AYS2"/>
<keyword evidence="1" id="KW-1133">Transmembrane helix</keyword>
<gene>
    <name evidence="2" type="ORF">FB566_3293</name>
</gene>
<keyword evidence="3" id="KW-1185">Reference proteome</keyword>
<keyword evidence="1" id="KW-0812">Transmembrane</keyword>
<protein>
    <submittedName>
        <fullName evidence="2">Uncharacterized protein</fullName>
    </submittedName>
</protein>
<keyword evidence="1" id="KW-0472">Membrane</keyword>
<feature type="transmembrane region" description="Helical" evidence="1">
    <location>
        <begin position="175"/>
        <end position="195"/>
    </location>
</feature>
<feature type="transmembrane region" description="Helical" evidence="1">
    <location>
        <begin position="283"/>
        <end position="300"/>
    </location>
</feature>
<accession>A0A543AYS2</accession>
<dbReference type="OrthoDB" id="3171769at2"/>
<sequence>MTTNTLTERYVREVVRRIPGDQRDEVANELRATIADTVDAREGADRDAVERDVIQEMGDPIRLAARYADRPLALIGPVFYPTYIRLLTTLMSIVLPIVVVVTVAVDIIENNDLGSAIGTGIGATVTVAAQMFGWLTLVFACIERWQPKGDPAIDPWTPDRLPDVKLADKQAKGAVASLVWYGFLIALITWQHTAQPVILGGDRLEVLNPVLWNNWTMWTILAGLGALMVIEVIRLAARRWTMSLAIAASVAEGVFAVPLIWVLYEREFFNPEFLAKITVLDEFYLIAIFGVVALGVFEVVNRFRMLSRGE</sequence>
<evidence type="ECO:0000256" key="1">
    <source>
        <dbReference type="SAM" id="Phobius"/>
    </source>
</evidence>
<dbReference type="RefSeq" id="WP_142041057.1">
    <property type="nucleotide sequence ID" value="NZ_JBHTGS010000001.1"/>
</dbReference>
<name>A0A543AYS2_9ACTN</name>